<evidence type="ECO:0000313" key="2">
    <source>
        <dbReference type="Proteomes" id="UP000000305"/>
    </source>
</evidence>
<reference evidence="1 2" key="1">
    <citation type="journal article" date="2011" name="Science">
        <title>The ecoresponsive genome of Daphnia pulex.</title>
        <authorList>
            <person name="Colbourne J.K."/>
            <person name="Pfrender M.E."/>
            <person name="Gilbert D."/>
            <person name="Thomas W.K."/>
            <person name="Tucker A."/>
            <person name="Oakley T.H."/>
            <person name="Tokishita S."/>
            <person name="Aerts A."/>
            <person name="Arnold G.J."/>
            <person name="Basu M.K."/>
            <person name="Bauer D.J."/>
            <person name="Caceres C.E."/>
            <person name="Carmel L."/>
            <person name="Casola C."/>
            <person name="Choi J.H."/>
            <person name="Detter J.C."/>
            <person name="Dong Q."/>
            <person name="Dusheyko S."/>
            <person name="Eads B.D."/>
            <person name="Frohlich T."/>
            <person name="Geiler-Samerotte K.A."/>
            <person name="Gerlach D."/>
            <person name="Hatcher P."/>
            <person name="Jogdeo S."/>
            <person name="Krijgsveld J."/>
            <person name="Kriventseva E.V."/>
            <person name="Kultz D."/>
            <person name="Laforsch C."/>
            <person name="Lindquist E."/>
            <person name="Lopez J."/>
            <person name="Manak J.R."/>
            <person name="Muller J."/>
            <person name="Pangilinan J."/>
            <person name="Patwardhan R.P."/>
            <person name="Pitluck S."/>
            <person name="Pritham E.J."/>
            <person name="Rechtsteiner A."/>
            <person name="Rho M."/>
            <person name="Rogozin I.B."/>
            <person name="Sakarya O."/>
            <person name="Salamov A."/>
            <person name="Schaack S."/>
            <person name="Shapiro H."/>
            <person name="Shiga Y."/>
            <person name="Skalitzky C."/>
            <person name="Smith Z."/>
            <person name="Souvorov A."/>
            <person name="Sung W."/>
            <person name="Tang Z."/>
            <person name="Tsuchiya D."/>
            <person name="Tu H."/>
            <person name="Vos H."/>
            <person name="Wang M."/>
            <person name="Wolf Y.I."/>
            <person name="Yamagata H."/>
            <person name="Yamada T."/>
            <person name="Ye Y."/>
            <person name="Shaw J.R."/>
            <person name="Andrews J."/>
            <person name="Crease T.J."/>
            <person name="Tang H."/>
            <person name="Lucas S.M."/>
            <person name="Robertson H.M."/>
            <person name="Bork P."/>
            <person name="Koonin E.V."/>
            <person name="Zdobnov E.M."/>
            <person name="Grigoriev I.V."/>
            <person name="Lynch M."/>
            <person name="Boore J.L."/>
        </authorList>
    </citation>
    <scope>NUCLEOTIDE SEQUENCE [LARGE SCALE GENOMIC DNA]</scope>
</reference>
<organism evidence="1 2">
    <name type="scientific">Daphnia pulex</name>
    <name type="common">Water flea</name>
    <dbReference type="NCBI Taxonomy" id="6669"/>
    <lineage>
        <taxon>Eukaryota</taxon>
        <taxon>Metazoa</taxon>
        <taxon>Ecdysozoa</taxon>
        <taxon>Arthropoda</taxon>
        <taxon>Crustacea</taxon>
        <taxon>Branchiopoda</taxon>
        <taxon>Diplostraca</taxon>
        <taxon>Cladocera</taxon>
        <taxon>Anomopoda</taxon>
        <taxon>Daphniidae</taxon>
        <taxon>Daphnia</taxon>
    </lineage>
</organism>
<keyword evidence="2" id="KW-1185">Reference proteome</keyword>
<proteinExistence type="predicted"/>
<sequence length="200" mass="22008">MKNNGDVFVTNFIFYNDKGRNANVEYYVFVLAADIGFLLFDHVDVDIDHAGCIVHVDYVDAHHYCHAVDVDFQFVGVNVDDDLVILSFLAVKESGASKFASCHPVQNLVYVHAEKINKREPRVKPVSTWMMMSVATYSKADSNTSSHCAVIHVPPLPLLNGPTNFSAIACDIVVRGTFEMDFSCPKDVPKHSAPGASSIA</sequence>
<name>E9G7T8_DAPPU</name>
<dbReference type="InParanoid" id="E9G7T8"/>
<dbReference type="AlphaFoldDB" id="E9G7T8"/>
<dbReference type="KEGG" id="dpx:DAPPUDRAFT_314881"/>
<evidence type="ECO:0000313" key="1">
    <source>
        <dbReference type="EMBL" id="EFX84538.1"/>
    </source>
</evidence>
<protein>
    <submittedName>
        <fullName evidence="1">Uncharacterized protein</fullName>
    </submittedName>
</protein>
<dbReference type="EMBL" id="GL732534">
    <property type="protein sequence ID" value="EFX84538.1"/>
    <property type="molecule type" value="Genomic_DNA"/>
</dbReference>
<accession>E9G7T8</accession>
<dbReference type="HOGENOM" id="CLU_1367458_0_0_1"/>
<gene>
    <name evidence="1" type="ORF">DAPPUDRAFT_314881</name>
</gene>
<dbReference type="Proteomes" id="UP000000305">
    <property type="component" value="Unassembled WGS sequence"/>
</dbReference>